<protein>
    <submittedName>
        <fullName evidence="1">Uncharacterized protein</fullName>
    </submittedName>
</protein>
<keyword evidence="2" id="KW-1185">Reference proteome</keyword>
<evidence type="ECO:0000313" key="1">
    <source>
        <dbReference type="EMBL" id="CCX10822.1"/>
    </source>
</evidence>
<dbReference type="EMBL" id="HF935567">
    <property type="protein sequence ID" value="CCX10822.1"/>
    <property type="molecule type" value="Genomic_DNA"/>
</dbReference>
<sequence length="190" mass="21480">MLFGKSASSAVIYLLANLPIPTPVFGRPLVFLPVQSKIPTSTFPKRGPNSKPLSSLSRSLGSCLSTTKDEITPWHQKSRTLAMDATTTSTQQVDGSVPSYQWQSEHWMKPVSWRQLVSMALASSGPRRTQNIDCCDLFNVVRFQERFSENLERRWKAALEVSKKEKEVLRRVVRLRTDERIDKGGLLHPP</sequence>
<dbReference type="AlphaFoldDB" id="U4L2X8"/>
<name>U4L2X8_PYROM</name>
<organism evidence="1 2">
    <name type="scientific">Pyronema omphalodes (strain CBS 100304)</name>
    <name type="common">Pyronema confluens</name>
    <dbReference type="NCBI Taxonomy" id="1076935"/>
    <lineage>
        <taxon>Eukaryota</taxon>
        <taxon>Fungi</taxon>
        <taxon>Dikarya</taxon>
        <taxon>Ascomycota</taxon>
        <taxon>Pezizomycotina</taxon>
        <taxon>Pezizomycetes</taxon>
        <taxon>Pezizales</taxon>
        <taxon>Pyronemataceae</taxon>
        <taxon>Pyronema</taxon>
    </lineage>
</organism>
<reference evidence="1 2" key="1">
    <citation type="journal article" date="2013" name="PLoS Genet.">
        <title>The genome and development-dependent transcriptomes of Pyronema confluens: a window into fungal evolution.</title>
        <authorList>
            <person name="Traeger S."/>
            <person name="Altegoer F."/>
            <person name="Freitag M."/>
            <person name="Gabaldon T."/>
            <person name="Kempken F."/>
            <person name="Kumar A."/>
            <person name="Marcet-Houben M."/>
            <person name="Poggeler S."/>
            <person name="Stajich J.E."/>
            <person name="Nowrousian M."/>
        </authorList>
    </citation>
    <scope>NUCLEOTIDE SEQUENCE [LARGE SCALE GENOMIC DNA]</scope>
    <source>
        <strain evidence="2">CBS 100304</strain>
        <tissue evidence="1">Vegetative mycelium</tissue>
    </source>
</reference>
<gene>
    <name evidence="1" type="ORF">PCON_10416</name>
</gene>
<proteinExistence type="predicted"/>
<accession>U4L2X8</accession>
<dbReference type="Proteomes" id="UP000018144">
    <property type="component" value="Unassembled WGS sequence"/>
</dbReference>
<evidence type="ECO:0000313" key="2">
    <source>
        <dbReference type="Proteomes" id="UP000018144"/>
    </source>
</evidence>